<keyword evidence="4" id="KW-0175">Coiled coil</keyword>
<keyword evidence="7" id="KW-1185">Reference proteome</keyword>
<comment type="caution">
    <text evidence="6">The sequence shown here is derived from an EMBL/GenBank/DDBJ whole genome shotgun (WGS) entry which is preliminary data.</text>
</comment>
<evidence type="ECO:0000313" key="7">
    <source>
        <dbReference type="Proteomes" id="UP000018895"/>
    </source>
</evidence>
<dbReference type="GO" id="GO:0016887">
    <property type="term" value="F:ATP hydrolysis activity"/>
    <property type="evidence" value="ECO:0007669"/>
    <property type="project" value="InterPro"/>
</dbReference>
<dbReference type="Gene3D" id="3.40.50.300">
    <property type="entry name" value="P-loop containing nucleotide triphosphate hydrolases"/>
    <property type="match status" value="1"/>
</dbReference>
<gene>
    <name evidence="6" type="ORF">JCM9152_2249</name>
</gene>
<name>W4QFW7_9BACI</name>
<dbReference type="SUPFAM" id="SSF75712">
    <property type="entry name" value="Rad50 coiled-coil Zn hook"/>
    <property type="match status" value="1"/>
</dbReference>
<dbReference type="OrthoDB" id="267455at2"/>
<dbReference type="RefSeq" id="WP_035343841.1">
    <property type="nucleotide sequence ID" value="NZ_BAUU01000014.1"/>
</dbReference>
<evidence type="ECO:0000313" key="6">
    <source>
        <dbReference type="EMBL" id="GAE30827.1"/>
    </source>
</evidence>
<dbReference type="Proteomes" id="UP000018895">
    <property type="component" value="Unassembled WGS sequence"/>
</dbReference>
<dbReference type="PANTHER" id="PTHR32114">
    <property type="entry name" value="ABC TRANSPORTER ABCH.3"/>
    <property type="match status" value="1"/>
</dbReference>
<dbReference type="STRING" id="1236971.JCM9152_2249"/>
<evidence type="ECO:0000256" key="3">
    <source>
        <dbReference type="ARBA" id="ARBA00013368"/>
    </source>
</evidence>
<dbReference type="EMBL" id="BAUU01000014">
    <property type="protein sequence ID" value="GAE30827.1"/>
    <property type="molecule type" value="Genomic_DNA"/>
</dbReference>
<dbReference type="AlphaFoldDB" id="W4QFW7"/>
<dbReference type="PANTHER" id="PTHR32114:SF2">
    <property type="entry name" value="ABC TRANSPORTER ABCH.3"/>
    <property type="match status" value="1"/>
</dbReference>
<dbReference type="InterPro" id="IPR027417">
    <property type="entry name" value="P-loop_NTPase"/>
</dbReference>
<evidence type="ECO:0000256" key="2">
    <source>
        <dbReference type="ARBA" id="ARBA00011322"/>
    </source>
</evidence>
<accession>W4QFW7</accession>
<evidence type="ECO:0000259" key="5">
    <source>
        <dbReference type="Pfam" id="PF13476"/>
    </source>
</evidence>
<reference evidence="6" key="1">
    <citation type="journal article" date="2014" name="Genome Announc.">
        <title>Draft Genome Sequences of Three Alkaliphilic Bacillus Strains, Bacillus wakoensis JCM 9140T, Bacillus akibai JCM 9157T, and Bacillus hemicellulosilyticus JCM 9152T.</title>
        <authorList>
            <person name="Yuki M."/>
            <person name="Oshima K."/>
            <person name="Suda W."/>
            <person name="Oshida Y."/>
            <person name="Kitamura K."/>
            <person name="Iida T."/>
            <person name="Hattori M."/>
            <person name="Ohkuma M."/>
        </authorList>
    </citation>
    <scope>NUCLEOTIDE SEQUENCE [LARGE SCALE GENOMIC DNA]</scope>
    <source>
        <strain evidence="6">JCM 9152</strain>
    </source>
</reference>
<organism evidence="6 7">
    <name type="scientific">Halalkalibacter hemicellulosilyticusJCM 9152</name>
    <dbReference type="NCBI Taxonomy" id="1236971"/>
    <lineage>
        <taxon>Bacteria</taxon>
        <taxon>Bacillati</taxon>
        <taxon>Bacillota</taxon>
        <taxon>Bacilli</taxon>
        <taxon>Bacillales</taxon>
        <taxon>Bacillaceae</taxon>
        <taxon>Halalkalibacter</taxon>
    </lineage>
</organism>
<dbReference type="Pfam" id="PF13476">
    <property type="entry name" value="AAA_23"/>
    <property type="match status" value="1"/>
</dbReference>
<proteinExistence type="inferred from homology"/>
<comment type="subunit">
    <text evidence="2">Heterodimer of SbcC and SbcD.</text>
</comment>
<comment type="similarity">
    <text evidence="1">Belongs to the SMC family. SbcC subfamily.</text>
</comment>
<feature type="domain" description="Rad50/SbcC-type AAA" evidence="5">
    <location>
        <begin position="6"/>
        <end position="237"/>
    </location>
</feature>
<sequence length="477" mass="55926">MNNIHSVHIENFQSHLDTYIEFDQGLNMIVGQSDSGKTAIIRALRWVLFNQPRGTDFLRISADFVRVTVTFTNGTVICRERTASKNRYTIRQQEQDDLILEGFGIHVPTEVLEAHGMGHLRVDTDHDLALHVSQQLDGPFLLEETSSTRAKVLGRISGAHFLDMAIRQTTRDVSQLNQRTRQEEETIDKLKKELEPFAHIDLLKEKLDLAGQEMQRIETLMARKKHLEKLAHIRKQMIQEETVQQNRLRLVKDVTEWENRVVRLEATLRSYQTLIRIHKRQKVLSHDLSKCLLWIDKTKGIEIAERQYNQLEKVVERRRTLKTVSQRDDRLKQQFINVKRSIQMTSFVDELNSNQIQHISHEKERLKTLKKLQTLFNKSNQQSEEVKKIIDHLPSVNLLLERVSSLENEQQQLLKLNSLHSTINEYDRRMREGAAFVQSQTEIVEKYEEERLELLIQKGTCPTCGQEIKEKEHHHLL</sequence>
<evidence type="ECO:0000256" key="4">
    <source>
        <dbReference type="SAM" id="Coils"/>
    </source>
</evidence>
<evidence type="ECO:0000256" key="1">
    <source>
        <dbReference type="ARBA" id="ARBA00006930"/>
    </source>
</evidence>
<feature type="coiled-coil region" evidence="4">
    <location>
        <begin position="166"/>
        <end position="220"/>
    </location>
</feature>
<dbReference type="SUPFAM" id="SSF52540">
    <property type="entry name" value="P-loop containing nucleoside triphosphate hydrolases"/>
    <property type="match status" value="1"/>
</dbReference>
<protein>
    <recommendedName>
        <fullName evidence="3">Nuclease SbcCD subunit C</fullName>
    </recommendedName>
</protein>
<dbReference type="InterPro" id="IPR038729">
    <property type="entry name" value="Rad50/SbcC_AAA"/>
</dbReference>
<dbReference type="GO" id="GO:0006302">
    <property type="term" value="P:double-strand break repair"/>
    <property type="evidence" value="ECO:0007669"/>
    <property type="project" value="InterPro"/>
</dbReference>